<reference evidence="2 3" key="1">
    <citation type="submission" date="2016-02" db="EMBL/GenBank/DDBJ databases">
        <title>Genome analysis of coral dinoflagellate symbionts highlights evolutionary adaptations to a symbiotic lifestyle.</title>
        <authorList>
            <person name="Aranda M."/>
            <person name="Li Y."/>
            <person name="Liew Y.J."/>
            <person name="Baumgarten S."/>
            <person name="Simakov O."/>
            <person name="Wilson M."/>
            <person name="Piel J."/>
            <person name="Ashoor H."/>
            <person name="Bougouffa S."/>
            <person name="Bajic V.B."/>
            <person name="Ryu T."/>
            <person name="Ravasi T."/>
            <person name="Bayer T."/>
            <person name="Micklem G."/>
            <person name="Kim H."/>
            <person name="Bhak J."/>
            <person name="Lajeunesse T.C."/>
            <person name="Voolstra C.R."/>
        </authorList>
    </citation>
    <scope>NUCLEOTIDE SEQUENCE [LARGE SCALE GENOMIC DNA]</scope>
    <source>
        <strain evidence="2 3">CCMP2467</strain>
    </source>
</reference>
<keyword evidence="3" id="KW-1185">Reference proteome</keyword>
<sequence length="346" mass="37838">MTSETSKFGPCQYRQKPSAPCLVALVTDALKLKLCPIRAVRASRLSIQAIPSEAPRRSASPGVQAVAAQTMRGGYDSPSRRDPFSERRMGRGPRGDRGRDRKVVEGCVREDVVREDATAQSKPPVREDVVREARLAASTEPALRSYFGHGLLFFLLLAPRGQPLEQSARHGSEKRHPSRPTPNRLARRLLILGSPQVAGLIGYAQQLMNETLRDRRETEERRVEQWRRSQAADVKSAQAEQKAEMAKTKMIQANAVLDAAKVAFASSSGSQSAKAKAEAAAERILKELDDQSDTKAAKSSSSSSSSESSSSSRAKKKRRPAVKKAAKKKPQTSKGAKKVSKSRGRR</sequence>
<gene>
    <name evidence="2" type="ORF">AK812_SmicGene14471</name>
</gene>
<dbReference type="EMBL" id="LSRX01000259">
    <property type="protein sequence ID" value="OLQ02628.1"/>
    <property type="molecule type" value="Genomic_DNA"/>
</dbReference>
<feature type="compositionally biased region" description="Low complexity" evidence="1">
    <location>
        <begin position="297"/>
        <end position="312"/>
    </location>
</feature>
<proteinExistence type="predicted"/>
<feature type="compositionally biased region" description="Basic and acidic residues" evidence="1">
    <location>
        <begin position="78"/>
        <end position="101"/>
    </location>
</feature>
<feature type="compositionally biased region" description="Basic and acidic residues" evidence="1">
    <location>
        <begin position="214"/>
        <end position="227"/>
    </location>
</feature>
<feature type="region of interest" description="Disordered" evidence="1">
    <location>
        <begin position="214"/>
        <end position="240"/>
    </location>
</feature>
<accession>A0A1Q9E5D7</accession>
<feature type="region of interest" description="Disordered" evidence="1">
    <location>
        <begin position="265"/>
        <end position="346"/>
    </location>
</feature>
<organism evidence="2 3">
    <name type="scientific">Symbiodinium microadriaticum</name>
    <name type="common">Dinoflagellate</name>
    <name type="synonym">Zooxanthella microadriatica</name>
    <dbReference type="NCBI Taxonomy" id="2951"/>
    <lineage>
        <taxon>Eukaryota</taxon>
        <taxon>Sar</taxon>
        <taxon>Alveolata</taxon>
        <taxon>Dinophyceae</taxon>
        <taxon>Suessiales</taxon>
        <taxon>Symbiodiniaceae</taxon>
        <taxon>Symbiodinium</taxon>
    </lineage>
</organism>
<feature type="region of interest" description="Disordered" evidence="1">
    <location>
        <begin position="70"/>
        <end position="101"/>
    </location>
</feature>
<comment type="caution">
    <text evidence="2">The sequence shown here is derived from an EMBL/GenBank/DDBJ whole genome shotgun (WGS) entry which is preliminary data.</text>
</comment>
<dbReference type="Proteomes" id="UP000186817">
    <property type="component" value="Unassembled WGS sequence"/>
</dbReference>
<feature type="compositionally biased region" description="Basic residues" evidence="1">
    <location>
        <begin position="313"/>
        <end position="346"/>
    </location>
</feature>
<feature type="compositionally biased region" description="Low complexity" evidence="1">
    <location>
        <begin position="265"/>
        <end position="274"/>
    </location>
</feature>
<feature type="compositionally biased region" description="Basic and acidic residues" evidence="1">
    <location>
        <begin position="275"/>
        <end position="296"/>
    </location>
</feature>
<evidence type="ECO:0000256" key="1">
    <source>
        <dbReference type="SAM" id="MobiDB-lite"/>
    </source>
</evidence>
<evidence type="ECO:0000313" key="2">
    <source>
        <dbReference type="EMBL" id="OLQ02628.1"/>
    </source>
</evidence>
<protein>
    <submittedName>
        <fullName evidence="2">Uncharacterized protein</fullName>
    </submittedName>
</protein>
<evidence type="ECO:0000313" key="3">
    <source>
        <dbReference type="Proteomes" id="UP000186817"/>
    </source>
</evidence>
<dbReference type="AlphaFoldDB" id="A0A1Q9E5D7"/>
<name>A0A1Q9E5D7_SYMMI</name>